<protein>
    <recommendedName>
        <fullName evidence="2">Ribbon-helix-helix protein CopG domain-containing protein</fullName>
    </recommendedName>
</protein>
<evidence type="ECO:0000313" key="1">
    <source>
        <dbReference type="EMBL" id="ABJ84189.1"/>
    </source>
</evidence>
<name>Q022B4_SOLUE</name>
<dbReference type="STRING" id="234267.Acid_3212"/>
<dbReference type="AlphaFoldDB" id="Q022B4"/>
<evidence type="ECO:0008006" key="2">
    <source>
        <dbReference type="Google" id="ProtNLM"/>
    </source>
</evidence>
<dbReference type="KEGG" id="sus:Acid_3212"/>
<dbReference type="EMBL" id="CP000473">
    <property type="protein sequence ID" value="ABJ84189.1"/>
    <property type="molecule type" value="Genomic_DNA"/>
</dbReference>
<dbReference type="InParanoid" id="Q022B4"/>
<proteinExistence type="predicted"/>
<reference evidence="1" key="1">
    <citation type="submission" date="2006-10" db="EMBL/GenBank/DDBJ databases">
        <title>Complete sequence of Solibacter usitatus Ellin6076.</title>
        <authorList>
            <consortium name="US DOE Joint Genome Institute"/>
            <person name="Copeland A."/>
            <person name="Lucas S."/>
            <person name="Lapidus A."/>
            <person name="Barry K."/>
            <person name="Detter J.C."/>
            <person name="Glavina del Rio T."/>
            <person name="Hammon N."/>
            <person name="Israni S."/>
            <person name="Dalin E."/>
            <person name="Tice H."/>
            <person name="Pitluck S."/>
            <person name="Thompson L.S."/>
            <person name="Brettin T."/>
            <person name="Bruce D."/>
            <person name="Han C."/>
            <person name="Tapia R."/>
            <person name="Gilna P."/>
            <person name="Schmutz J."/>
            <person name="Larimer F."/>
            <person name="Land M."/>
            <person name="Hauser L."/>
            <person name="Kyrpides N."/>
            <person name="Mikhailova N."/>
            <person name="Janssen P.H."/>
            <person name="Kuske C.R."/>
            <person name="Richardson P."/>
        </authorList>
    </citation>
    <scope>NUCLEOTIDE SEQUENCE</scope>
    <source>
        <strain evidence="1">Ellin6076</strain>
    </source>
</reference>
<organism evidence="1">
    <name type="scientific">Solibacter usitatus (strain Ellin6076)</name>
    <dbReference type="NCBI Taxonomy" id="234267"/>
    <lineage>
        <taxon>Bacteria</taxon>
        <taxon>Pseudomonadati</taxon>
        <taxon>Acidobacteriota</taxon>
        <taxon>Terriglobia</taxon>
        <taxon>Bryobacterales</taxon>
        <taxon>Solibacteraceae</taxon>
        <taxon>Candidatus Solibacter</taxon>
    </lineage>
</organism>
<dbReference type="HOGENOM" id="CLU_2289810_0_0_0"/>
<gene>
    <name evidence="1" type="ordered locus">Acid_3212</name>
</gene>
<accession>Q022B4</accession>
<sequence>MKAPGQSSSRTRSSVRQSVTIPRELAVEIRRVAKKKHLTMSQALVELAQRGVEAEAAARANLNVTYGRFMSESDPKLKNRAGEDLIRSIFGKDAIAEDSLR</sequence>